<organism evidence="2 3">
    <name type="scientific">Carboxylicivirga sediminis</name>
    <dbReference type="NCBI Taxonomy" id="2006564"/>
    <lineage>
        <taxon>Bacteria</taxon>
        <taxon>Pseudomonadati</taxon>
        <taxon>Bacteroidota</taxon>
        <taxon>Bacteroidia</taxon>
        <taxon>Marinilabiliales</taxon>
        <taxon>Marinilabiliaceae</taxon>
        <taxon>Carboxylicivirga</taxon>
    </lineage>
</organism>
<dbReference type="Gene3D" id="2.130.10.10">
    <property type="entry name" value="YVTN repeat-like/Quinoprotein amine dehydrogenase"/>
    <property type="match status" value="4"/>
</dbReference>
<dbReference type="InterPro" id="IPR050310">
    <property type="entry name" value="VPS10-sortilin"/>
</dbReference>
<dbReference type="InterPro" id="IPR015943">
    <property type="entry name" value="WD40/YVTN_repeat-like_dom_sf"/>
</dbReference>
<feature type="domain" description="Secretion system C-terminal sorting" evidence="1">
    <location>
        <begin position="1243"/>
        <end position="1317"/>
    </location>
</feature>
<dbReference type="GO" id="GO:0006892">
    <property type="term" value="P:post-Golgi vesicle-mediated transport"/>
    <property type="evidence" value="ECO:0007669"/>
    <property type="project" value="TreeGrafter"/>
</dbReference>
<dbReference type="PANTHER" id="PTHR12106">
    <property type="entry name" value="SORTILIN RELATED"/>
    <property type="match status" value="1"/>
</dbReference>
<protein>
    <submittedName>
        <fullName evidence="2">T9SS type A sorting domain-containing protein</fullName>
    </submittedName>
</protein>
<accession>A0A941F5G4</accession>
<dbReference type="GO" id="GO:0016020">
    <property type="term" value="C:membrane"/>
    <property type="evidence" value="ECO:0007669"/>
    <property type="project" value="TreeGrafter"/>
</dbReference>
<evidence type="ECO:0000259" key="1">
    <source>
        <dbReference type="Pfam" id="PF18962"/>
    </source>
</evidence>
<gene>
    <name evidence="2" type="ORF">KDU71_16630</name>
</gene>
<reference evidence="2" key="2">
    <citation type="submission" date="2021-04" db="EMBL/GenBank/DDBJ databases">
        <authorList>
            <person name="Zhang T."/>
            <person name="Zhang Y."/>
            <person name="Lu D."/>
            <person name="Zuo D."/>
            <person name="Du Z."/>
        </authorList>
    </citation>
    <scope>NUCLEOTIDE SEQUENCE</scope>
    <source>
        <strain evidence="2">JR1</strain>
    </source>
</reference>
<name>A0A941F5G4_9BACT</name>
<sequence>MRKFLTLFLAVIAIISITVVLQQRPEGKIKKFSKKNGYTSEELIADQVQKKIERRKQGYAKQDKPDKFLEYIHLLKTGGEPDNNYLFNQALLELKKARKVNGLKASVSLDWKERGPGNVGGRTRGFIADPDDATGNTWFVGPVGGGVWKTTDTGTNWTSLTPEWPNLAVSCLAMAQSNTSVIYAGTGEGFGNLDAIKGNGIFKSTDKGENWVQLGSTIGDSNFEYVNRMIVNPDDENEVVVVTNTGIFKTLDGGATWKEKYSLGASKIQDIRCLSGDFNKQFAAVNGKGIISSIDGGENWLMAKEISEGRIELCLSTVDSDYMYALTSQSNLYISTDGGDNWLESTPEEKVVFLSGQGWYNNTMVAHPSIKSQLFVGGLDLHKVVVGAKVSGQGTDVYDIIDGTSEIFTFLNIEGQYLGGGVNVDFAKTDLFRDVKIQFGTGNSQKAHRFTDSAGEVANPSSSSYTYKDYVDVPFVVTDNETGEQLMVSFRDHDNNGEYNLTENSYEQIYVHSLAYNAGAADSEIGIDGGVDTKRIISVNPAMANGLIWDVNAIPNVSIVLDKYELKSRSISSEQLTVWYENTSSPTYAHADHHNLHVIESAGQPFRIVNCNDGGIAMSDDGGVNWSSPINGYVTTQFYGVSKHPDIEVYIGGTQDNGTWLSPEGSSKLGAWSRALGGDGFETAWNNNSPEKIAISLYYNDIRISHNGGENWFSAGIPDMGEDNSPFVTRIANEMSAPDMLLVGAKSGIWVSYDFGINWSSTPMPSGTWPAGDYNPHIAVSPVDSRYIWAGNAMSANYDIAVSSNGGKSYSSGNKADNAGAYISDIIAHPTEERSAFVLFAANNHSKILYSNDLGDSWTDLTQFNNGESQNGFPNVAVYSLAVMPFNTDIIWAGTEIGIFESTDKGATWHFADNGLPAVSIWDMKFVGKQLVVGTHGLGVWTLDFNEIVETIKPPVITSASKSPLGYFDYKVDLYRDYDKVELYIDEQLQATYEDVSAGEFRMQVEVQSFKSQLSTQVYAYVGAEVKKSNYLWMSNPQFEDAVEKYMNSFASRRNDFSGEDFVISDMLFNDAAIHSTHPYVENKESYYVLNYPIKVLNDREDAILSYRDIALVEPGEVGTKFGDPEFWDYVVVEGTVNGSTWVPLADGYDVNKYDKWKDFADSANEYSNISSQPNSEDLFVEHTINLHDKFEPGDVILIRFRMHSDANSVGWGWVIDDLIIQETGTSISPIRGDDNDVFKVGPNPATSFVDLTLESDERGEVSVVVYDMAGRAIVVRDFYKNSTNWTQQLQLGDLPKGMKIVTMSINGKTYKQKLLIK</sequence>
<dbReference type="NCBIfam" id="TIGR04183">
    <property type="entry name" value="Por_Secre_tail"/>
    <property type="match status" value="1"/>
</dbReference>
<comment type="caution">
    <text evidence="2">The sequence shown here is derived from an EMBL/GenBank/DDBJ whole genome shotgun (WGS) entry which is preliminary data.</text>
</comment>
<evidence type="ECO:0000313" key="3">
    <source>
        <dbReference type="Proteomes" id="UP000679220"/>
    </source>
</evidence>
<proteinExistence type="predicted"/>
<dbReference type="Pfam" id="PF18962">
    <property type="entry name" value="Por_Secre_tail"/>
    <property type="match status" value="1"/>
</dbReference>
<dbReference type="PANTHER" id="PTHR12106:SF27">
    <property type="entry name" value="SORTILIN-RELATED RECEPTOR"/>
    <property type="match status" value="1"/>
</dbReference>
<evidence type="ECO:0000313" key="2">
    <source>
        <dbReference type="EMBL" id="MBR8537198.1"/>
    </source>
</evidence>
<dbReference type="SUPFAM" id="SSF110296">
    <property type="entry name" value="Oligoxyloglucan reducing end-specific cellobiohydrolase"/>
    <property type="match status" value="2"/>
</dbReference>
<reference evidence="2" key="1">
    <citation type="journal article" date="2018" name="Int. J. Syst. Evol. Microbiol.">
        <title>Carboxylicivirga sediminis sp. nov., isolated from coastal sediment.</title>
        <authorList>
            <person name="Wang F.Q."/>
            <person name="Ren L.H."/>
            <person name="Zou R.J."/>
            <person name="Sun Y.Z."/>
            <person name="Liu X.J."/>
            <person name="Jiang F."/>
            <person name="Liu L.J."/>
        </authorList>
    </citation>
    <scope>NUCLEOTIDE SEQUENCE</scope>
    <source>
        <strain evidence="2">JR1</strain>
    </source>
</reference>
<dbReference type="RefSeq" id="WP_212192223.1">
    <property type="nucleotide sequence ID" value="NZ_JAGTAR010000028.1"/>
</dbReference>
<dbReference type="EMBL" id="JAGTAR010000028">
    <property type="protein sequence ID" value="MBR8537198.1"/>
    <property type="molecule type" value="Genomic_DNA"/>
</dbReference>
<keyword evidence="3" id="KW-1185">Reference proteome</keyword>
<dbReference type="Proteomes" id="UP000679220">
    <property type="component" value="Unassembled WGS sequence"/>
</dbReference>
<dbReference type="InterPro" id="IPR026444">
    <property type="entry name" value="Secre_tail"/>
</dbReference>